<evidence type="ECO:0000313" key="3">
    <source>
        <dbReference type="EMBL" id="MFD3393074.1"/>
    </source>
</evidence>
<proteinExistence type="predicted"/>
<organism evidence="3 4">
    <name type="scientific">Aquirufa avitistagni</name>
    <dbReference type="NCBI Taxonomy" id="3104728"/>
    <lineage>
        <taxon>Bacteria</taxon>
        <taxon>Pseudomonadati</taxon>
        <taxon>Bacteroidota</taxon>
        <taxon>Cytophagia</taxon>
        <taxon>Cytophagales</taxon>
        <taxon>Flectobacillaceae</taxon>
        <taxon>Aquirufa</taxon>
    </lineage>
</organism>
<comment type="caution">
    <text evidence="3">The sequence shown here is derived from an EMBL/GenBank/DDBJ whole genome shotgun (WGS) entry which is preliminary data.</text>
</comment>
<dbReference type="Proteomes" id="UP001598138">
    <property type="component" value="Unassembled WGS sequence"/>
</dbReference>
<dbReference type="InterPro" id="IPR013320">
    <property type="entry name" value="ConA-like_dom_sf"/>
</dbReference>
<dbReference type="SUPFAM" id="SSF49899">
    <property type="entry name" value="Concanavalin A-like lectins/glucanases"/>
    <property type="match status" value="1"/>
</dbReference>
<evidence type="ECO:0000259" key="2">
    <source>
        <dbReference type="Pfam" id="PF06439"/>
    </source>
</evidence>
<reference evidence="3 4" key="1">
    <citation type="submission" date="2024-03" db="EMBL/GenBank/DDBJ databases">
        <title>Aquirufa genome sequencing.</title>
        <authorList>
            <person name="Pitt A."/>
            <person name="Hahn M.W."/>
        </authorList>
    </citation>
    <scope>NUCLEOTIDE SEQUENCE [LARGE SCALE GENOMIC DNA]</scope>
    <source>
        <strain evidence="3 4">OSTEICH-129V</strain>
    </source>
</reference>
<feature type="chain" id="PRO_5047148819" evidence="1">
    <location>
        <begin position="18"/>
        <end position="197"/>
    </location>
</feature>
<dbReference type="EMBL" id="JBBKXZ010000001">
    <property type="protein sequence ID" value="MFD3393074.1"/>
    <property type="molecule type" value="Genomic_DNA"/>
</dbReference>
<sequence>MKNLLLLLLLASFTSNAQWTDLFNGKDLKAWKTSENPNSFRVENGELIIEGPRGHLFYEGLNLRNFEVHARVKTYPGANSGLYVCTAFLEKDWPKQGYEIQVNNSHTDWRRTASVYGIQDAKETYVKDGEWFDLNVIVQGNKITTKINGQTVIDYTETAERANGTDPRKLQPGTIAIQAHDPKSKVAYQQIQVREIK</sequence>
<gene>
    <name evidence="3" type="ORF">U0R10_00430</name>
</gene>
<protein>
    <submittedName>
        <fullName evidence="3">DUF1080 domain-containing protein</fullName>
    </submittedName>
</protein>
<dbReference type="RefSeq" id="WP_377981704.1">
    <property type="nucleotide sequence ID" value="NZ_JBBKXZ010000001.1"/>
</dbReference>
<dbReference type="Gene3D" id="2.60.120.560">
    <property type="entry name" value="Exo-inulinase, domain 1"/>
    <property type="match status" value="1"/>
</dbReference>
<feature type="signal peptide" evidence="1">
    <location>
        <begin position="1"/>
        <end position="17"/>
    </location>
</feature>
<evidence type="ECO:0000313" key="4">
    <source>
        <dbReference type="Proteomes" id="UP001598138"/>
    </source>
</evidence>
<evidence type="ECO:0000256" key="1">
    <source>
        <dbReference type="SAM" id="SignalP"/>
    </source>
</evidence>
<dbReference type="InterPro" id="IPR010496">
    <property type="entry name" value="AL/BT2_dom"/>
</dbReference>
<keyword evidence="1" id="KW-0732">Signal</keyword>
<dbReference type="Pfam" id="PF06439">
    <property type="entry name" value="3keto-disac_hyd"/>
    <property type="match status" value="1"/>
</dbReference>
<name>A0ABW6D822_9BACT</name>
<feature type="domain" description="3-keto-alpha-glucoside-1,2-lyase/3-keto-2-hydroxy-glucal hydratase" evidence="2">
    <location>
        <begin position="18"/>
        <end position="194"/>
    </location>
</feature>
<accession>A0ABW6D822</accession>
<keyword evidence="4" id="KW-1185">Reference proteome</keyword>